<gene>
    <name evidence="1" type="ORF">ACOLOM_LOCUS14011</name>
</gene>
<dbReference type="EMBL" id="CAJVPT010067196">
    <property type="protein sequence ID" value="CAG8774583.1"/>
    <property type="molecule type" value="Genomic_DNA"/>
</dbReference>
<keyword evidence="2" id="KW-1185">Reference proteome</keyword>
<organism evidence="1 2">
    <name type="scientific">Acaulospora colombiana</name>
    <dbReference type="NCBI Taxonomy" id="27376"/>
    <lineage>
        <taxon>Eukaryota</taxon>
        <taxon>Fungi</taxon>
        <taxon>Fungi incertae sedis</taxon>
        <taxon>Mucoromycota</taxon>
        <taxon>Glomeromycotina</taxon>
        <taxon>Glomeromycetes</taxon>
        <taxon>Diversisporales</taxon>
        <taxon>Acaulosporaceae</taxon>
        <taxon>Acaulospora</taxon>
    </lineage>
</organism>
<comment type="caution">
    <text evidence="1">The sequence shown here is derived from an EMBL/GenBank/DDBJ whole genome shotgun (WGS) entry which is preliminary data.</text>
</comment>
<feature type="non-terminal residue" evidence="1">
    <location>
        <position position="216"/>
    </location>
</feature>
<evidence type="ECO:0000313" key="2">
    <source>
        <dbReference type="Proteomes" id="UP000789525"/>
    </source>
</evidence>
<name>A0ACA9R3J2_9GLOM</name>
<reference evidence="1" key="1">
    <citation type="submission" date="2021-06" db="EMBL/GenBank/DDBJ databases">
        <authorList>
            <person name="Kallberg Y."/>
            <person name="Tangrot J."/>
            <person name="Rosling A."/>
        </authorList>
    </citation>
    <scope>NUCLEOTIDE SEQUENCE</scope>
    <source>
        <strain evidence="1">CL356</strain>
    </source>
</reference>
<sequence length="216" mass="24582">LDDIKFNAVSPSRLPENDTEVHFNILDSLCPMLSNPCNPLEQSLIERILTSLKPALNQYHGYYDAREQTSNGHGKIEKIARCWGKSGRRRSINAASIEDSIKLFNDSFLIRQKVGEGGFGRVYRVLETNAGTDSHEDSREPLALKLQIPPSAWEFYIIRKLHEKVPPPLIDSIITAKSLYYYKDESYMLTEFCHHGSILDAVNKVKKLNTSMDEIL</sequence>
<protein>
    <submittedName>
        <fullName evidence="1">7385_t:CDS:1</fullName>
    </submittedName>
</protein>
<proteinExistence type="predicted"/>
<feature type="non-terminal residue" evidence="1">
    <location>
        <position position="1"/>
    </location>
</feature>
<dbReference type="Proteomes" id="UP000789525">
    <property type="component" value="Unassembled WGS sequence"/>
</dbReference>
<accession>A0ACA9R3J2</accession>
<evidence type="ECO:0000313" key="1">
    <source>
        <dbReference type="EMBL" id="CAG8774583.1"/>
    </source>
</evidence>